<organism evidence="9 10">
    <name type="scientific">Caulobacter vibrioides</name>
    <name type="common">Caulobacter crescentus</name>
    <dbReference type="NCBI Taxonomy" id="155892"/>
    <lineage>
        <taxon>Bacteria</taxon>
        <taxon>Pseudomonadati</taxon>
        <taxon>Pseudomonadota</taxon>
        <taxon>Alphaproteobacteria</taxon>
        <taxon>Caulobacterales</taxon>
        <taxon>Caulobacteraceae</taxon>
        <taxon>Caulobacter</taxon>
    </lineage>
</organism>
<dbReference type="RefSeq" id="WP_096052931.1">
    <property type="nucleotide sequence ID" value="NZ_CP023315.3"/>
</dbReference>
<feature type="region of interest" description="Disordered" evidence="8">
    <location>
        <begin position="1"/>
        <end position="21"/>
    </location>
</feature>
<comment type="similarity">
    <text evidence="7">Belongs to the class I-like SAM-binding methyltransferase superfamily. TrmB family.</text>
</comment>
<dbReference type="Proteomes" id="UP000217311">
    <property type="component" value="Chromosome"/>
</dbReference>
<dbReference type="GO" id="GO:0043527">
    <property type="term" value="C:tRNA methyltransferase complex"/>
    <property type="evidence" value="ECO:0007669"/>
    <property type="project" value="TreeGrafter"/>
</dbReference>
<evidence type="ECO:0000256" key="5">
    <source>
        <dbReference type="ARBA" id="ARBA00022691"/>
    </source>
</evidence>
<evidence type="ECO:0000256" key="7">
    <source>
        <dbReference type="HAMAP-Rule" id="MF_01057"/>
    </source>
</evidence>
<feature type="binding site" evidence="7">
    <location>
        <position position="59"/>
    </location>
    <ligand>
        <name>S-adenosyl-L-methionine</name>
        <dbReference type="ChEBI" id="CHEBI:59789"/>
    </ligand>
</feature>
<dbReference type="PANTHER" id="PTHR23417:SF14">
    <property type="entry name" value="PENTACOTRIPEPTIDE-REPEAT REGION OF PRORP DOMAIN-CONTAINING PROTEIN"/>
    <property type="match status" value="1"/>
</dbReference>
<accession>A0A290MNH5</accession>
<feature type="binding site" evidence="7">
    <location>
        <position position="137"/>
    </location>
    <ligand>
        <name>substrate</name>
    </ligand>
</feature>
<comment type="catalytic activity">
    <reaction evidence="1 7">
        <text>guanosine(46) in tRNA + S-adenosyl-L-methionine = N(7)-methylguanosine(46) in tRNA + S-adenosyl-L-homocysteine</text>
        <dbReference type="Rhea" id="RHEA:42708"/>
        <dbReference type="Rhea" id="RHEA-COMP:10188"/>
        <dbReference type="Rhea" id="RHEA-COMP:10189"/>
        <dbReference type="ChEBI" id="CHEBI:57856"/>
        <dbReference type="ChEBI" id="CHEBI:59789"/>
        <dbReference type="ChEBI" id="CHEBI:74269"/>
        <dbReference type="ChEBI" id="CHEBI:74480"/>
        <dbReference type="EC" id="2.1.1.33"/>
    </reaction>
</comment>
<feature type="binding site" evidence="7">
    <location>
        <position position="84"/>
    </location>
    <ligand>
        <name>S-adenosyl-L-methionine</name>
        <dbReference type="ChEBI" id="CHEBI:59789"/>
    </ligand>
</feature>
<evidence type="ECO:0000313" key="9">
    <source>
        <dbReference type="EMBL" id="ATC33561.1"/>
    </source>
</evidence>
<dbReference type="Pfam" id="PF02390">
    <property type="entry name" value="Methyltransf_4"/>
    <property type="match status" value="1"/>
</dbReference>
<evidence type="ECO:0000313" key="10">
    <source>
        <dbReference type="Proteomes" id="UP000217311"/>
    </source>
</evidence>
<name>A0A290MNH5_CAUVI</name>
<evidence type="ECO:0000256" key="4">
    <source>
        <dbReference type="ARBA" id="ARBA00022679"/>
    </source>
</evidence>
<comment type="pathway">
    <text evidence="7">tRNA modification; N(7)-methylguanine-tRNA biosynthesis.</text>
</comment>
<keyword evidence="3 7" id="KW-0489">Methyltransferase</keyword>
<reference evidence="10" key="1">
    <citation type="submission" date="2017-09" db="EMBL/GenBank/DDBJ databases">
        <title>Genome evolution observed in wild isolates of Caulobacter crescentus.</title>
        <authorList>
            <person name="Ely B."/>
            <person name="Wilson K."/>
            <person name="Scott D."/>
        </authorList>
    </citation>
    <scope>NUCLEOTIDE SEQUENCE [LARGE SCALE GENOMIC DNA]</scope>
    <source>
        <strain evidence="10">CB13b1a</strain>
    </source>
</reference>
<dbReference type="GO" id="GO:0008176">
    <property type="term" value="F:tRNA (guanine(46)-N7)-methyltransferase activity"/>
    <property type="evidence" value="ECO:0007669"/>
    <property type="project" value="UniProtKB-UniRule"/>
</dbReference>
<evidence type="ECO:0000256" key="3">
    <source>
        <dbReference type="ARBA" id="ARBA00022603"/>
    </source>
</evidence>
<feature type="binding site" evidence="7">
    <location>
        <position position="133"/>
    </location>
    <ligand>
        <name>S-adenosyl-L-methionine</name>
        <dbReference type="ChEBI" id="CHEBI:59789"/>
    </ligand>
</feature>
<keyword evidence="6 7" id="KW-0819">tRNA processing</keyword>
<dbReference type="InterPro" id="IPR003358">
    <property type="entry name" value="tRNA_(Gua-N-7)_MeTrfase_Trmb"/>
</dbReference>
<keyword evidence="5 7" id="KW-0949">S-adenosyl-L-methionine</keyword>
<dbReference type="Gene3D" id="3.40.50.150">
    <property type="entry name" value="Vaccinia Virus protein VP39"/>
    <property type="match status" value="1"/>
</dbReference>
<dbReference type="CDD" id="cd02440">
    <property type="entry name" value="AdoMet_MTases"/>
    <property type="match status" value="1"/>
</dbReference>
<dbReference type="HAMAP" id="MF_01057">
    <property type="entry name" value="tRNA_methyltr_TrmB"/>
    <property type="match status" value="1"/>
</dbReference>
<dbReference type="InterPro" id="IPR029063">
    <property type="entry name" value="SAM-dependent_MTases_sf"/>
</dbReference>
<evidence type="ECO:0000256" key="2">
    <source>
        <dbReference type="ARBA" id="ARBA00003015"/>
    </source>
</evidence>
<feature type="binding site" evidence="7">
    <location>
        <position position="111"/>
    </location>
    <ligand>
        <name>S-adenosyl-L-methionine</name>
        <dbReference type="ChEBI" id="CHEBI:59789"/>
    </ligand>
</feature>
<dbReference type="EMBL" id="CP023315">
    <property type="protein sequence ID" value="ATC33561.1"/>
    <property type="molecule type" value="Genomic_DNA"/>
</dbReference>
<keyword evidence="4 7" id="KW-0808">Transferase</keyword>
<dbReference type="PROSITE" id="PS51625">
    <property type="entry name" value="SAM_MT_TRMB"/>
    <property type="match status" value="1"/>
</dbReference>
<feature type="binding site" evidence="7">
    <location>
        <position position="169"/>
    </location>
    <ligand>
        <name>substrate</name>
    </ligand>
</feature>
<protein>
    <recommendedName>
        <fullName evidence="7">tRNA (guanine-N(7)-)-methyltransferase</fullName>
        <ecNumber evidence="7">2.1.1.33</ecNumber>
    </recommendedName>
    <alternativeName>
        <fullName evidence="7">tRNA (guanine(46)-N(7))-methyltransferase</fullName>
    </alternativeName>
    <alternativeName>
        <fullName evidence="7">tRNA(m7G46)-methyltransferase</fullName>
    </alternativeName>
</protein>
<feature type="region of interest" description="Interaction with RNA" evidence="7">
    <location>
        <begin position="139"/>
        <end position="144"/>
    </location>
</feature>
<evidence type="ECO:0000256" key="8">
    <source>
        <dbReference type="SAM" id="MobiDB-lite"/>
    </source>
</evidence>
<dbReference type="EC" id="2.1.1.33" evidence="7"/>
<dbReference type="AlphaFoldDB" id="A0A290MNH5"/>
<dbReference type="InterPro" id="IPR055361">
    <property type="entry name" value="tRNA_methyltr_TrmB_bact"/>
</dbReference>
<feature type="binding site" evidence="7">
    <location>
        <begin position="206"/>
        <end position="209"/>
    </location>
    <ligand>
        <name>substrate</name>
    </ligand>
</feature>
<evidence type="ECO:0000256" key="6">
    <source>
        <dbReference type="ARBA" id="ARBA00022694"/>
    </source>
</evidence>
<gene>
    <name evidence="7" type="primary">trmB</name>
    <name evidence="9" type="ORF">CA606_15160</name>
</gene>
<dbReference type="NCBIfam" id="TIGR00091">
    <property type="entry name" value="tRNA (guanosine(46)-N7)-methyltransferase TrmB"/>
    <property type="match status" value="1"/>
</dbReference>
<dbReference type="UniPathway" id="UPA00989"/>
<sequence>MTNPQQPHGPLRSFGRLKSRPVKPRQQALLDTLLPQIAVPSGPFQPLNLMPEAKAVWLEIGFGGGEHMAAQAGRNPETLVIGAEPFVNGVASAVRHVEEQALKNVRIHEGDARDVVDWLPDACLDRVFIMFPDPWHKARHNKRRLIQPEFVRELARVMKPGAALRFATDWADYAEWTTERVLADPDFRFADEAADRNAIPTDHVTTRYEEKKLGDCAPVFLDFVRA</sequence>
<comment type="function">
    <text evidence="2 7">Catalyzes the formation of N(7)-methylguanine at position 46 (m7G46) in tRNA.</text>
</comment>
<evidence type="ECO:0000256" key="1">
    <source>
        <dbReference type="ARBA" id="ARBA00000142"/>
    </source>
</evidence>
<proteinExistence type="inferred from homology"/>
<dbReference type="PANTHER" id="PTHR23417">
    <property type="entry name" value="3-DEOXY-D-MANNO-OCTULOSONIC-ACID TRANSFERASE/TRNA GUANINE-N 7 - -METHYLTRANSFERASE"/>
    <property type="match status" value="1"/>
</dbReference>
<dbReference type="SUPFAM" id="SSF53335">
    <property type="entry name" value="S-adenosyl-L-methionine-dependent methyltransferases"/>
    <property type="match status" value="1"/>
</dbReference>